<name>A0A3P6NYV2_DIBLA</name>
<accession>A0A3P6NYV2</accession>
<evidence type="ECO:0000313" key="3">
    <source>
        <dbReference type="Proteomes" id="UP000281553"/>
    </source>
</evidence>
<feature type="compositionally biased region" description="Basic and acidic residues" evidence="1">
    <location>
        <begin position="1"/>
        <end position="10"/>
    </location>
</feature>
<feature type="non-terminal residue" evidence="2">
    <location>
        <position position="1"/>
    </location>
</feature>
<reference evidence="2 3" key="1">
    <citation type="submission" date="2018-11" db="EMBL/GenBank/DDBJ databases">
        <authorList>
            <consortium name="Pathogen Informatics"/>
        </authorList>
    </citation>
    <scope>NUCLEOTIDE SEQUENCE [LARGE SCALE GENOMIC DNA]</scope>
</reference>
<evidence type="ECO:0000313" key="2">
    <source>
        <dbReference type="EMBL" id="VDK32236.1"/>
    </source>
</evidence>
<evidence type="ECO:0000256" key="1">
    <source>
        <dbReference type="SAM" id="MobiDB-lite"/>
    </source>
</evidence>
<dbReference type="EMBL" id="UYRU01001675">
    <property type="protein sequence ID" value="VDK32236.1"/>
    <property type="molecule type" value="Genomic_DNA"/>
</dbReference>
<proteinExistence type="predicted"/>
<organism evidence="2 3">
    <name type="scientific">Dibothriocephalus latus</name>
    <name type="common">Fish tapeworm</name>
    <name type="synonym">Diphyllobothrium latum</name>
    <dbReference type="NCBI Taxonomy" id="60516"/>
    <lineage>
        <taxon>Eukaryota</taxon>
        <taxon>Metazoa</taxon>
        <taxon>Spiralia</taxon>
        <taxon>Lophotrochozoa</taxon>
        <taxon>Platyhelminthes</taxon>
        <taxon>Cestoda</taxon>
        <taxon>Eucestoda</taxon>
        <taxon>Diphyllobothriidea</taxon>
        <taxon>Diphyllobothriidae</taxon>
        <taxon>Dibothriocephalus</taxon>
    </lineage>
</organism>
<protein>
    <submittedName>
        <fullName evidence="2">Uncharacterized protein</fullName>
    </submittedName>
</protein>
<gene>
    <name evidence="2" type="ORF">DILT_LOCUS407</name>
</gene>
<dbReference type="AlphaFoldDB" id="A0A3P6NYV2"/>
<feature type="region of interest" description="Disordered" evidence="1">
    <location>
        <begin position="1"/>
        <end position="36"/>
    </location>
</feature>
<keyword evidence="3" id="KW-1185">Reference proteome</keyword>
<sequence length="87" mass="8879">EVEARADERNAGGAAGASSSGQSKRSFASVCAEEPVSGQDLTAAELSDVTSMPTNPSQLIDDIEFPAIPLHNHKTVPGSTARGKKGA</sequence>
<dbReference type="Proteomes" id="UP000281553">
    <property type="component" value="Unassembled WGS sequence"/>
</dbReference>